<dbReference type="InterPro" id="IPR012337">
    <property type="entry name" value="RNaseH-like_sf"/>
</dbReference>
<dbReference type="GO" id="GO:0000175">
    <property type="term" value="F:3'-5'-RNA exonuclease activity"/>
    <property type="evidence" value="ECO:0007669"/>
    <property type="project" value="TreeGrafter"/>
</dbReference>
<dbReference type="Gene3D" id="3.30.420.10">
    <property type="entry name" value="Ribonuclease H-like superfamily/Ribonuclease H"/>
    <property type="match status" value="2"/>
</dbReference>
<evidence type="ECO:0000313" key="3">
    <source>
        <dbReference type="Proteomes" id="UP001255856"/>
    </source>
</evidence>
<dbReference type="Proteomes" id="UP001255856">
    <property type="component" value="Unassembled WGS sequence"/>
</dbReference>
<evidence type="ECO:0000313" key="2">
    <source>
        <dbReference type="EMBL" id="KAK2078216.1"/>
    </source>
</evidence>
<comment type="caution">
    <text evidence="2">The sequence shown here is derived from an EMBL/GenBank/DDBJ whole genome shotgun (WGS) entry which is preliminary data.</text>
</comment>
<protein>
    <submittedName>
        <fullName evidence="2">Uncharacterized protein</fullName>
    </submittedName>
</protein>
<dbReference type="SUPFAM" id="SSF53098">
    <property type="entry name" value="Ribonuclease H-like"/>
    <property type="match status" value="1"/>
</dbReference>
<dbReference type="PANTHER" id="PTHR15092">
    <property type="entry name" value="POLY A -SPECIFIC RIBONUCLEASE/TARGET OF EGR1, MEMBER 1"/>
    <property type="match status" value="1"/>
</dbReference>
<accession>A0AAD9IGW2</accession>
<reference evidence="2" key="1">
    <citation type="submission" date="2021-01" db="EMBL/GenBank/DDBJ databases">
        <authorList>
            <person name="Eckstrom K.M.E."/>
        </authorList>
    </citation>
    <scope>NUCLEOTIDE SEQUENCE</scope>
    <source>
        <strain evidence="2">UVCC 0001</strain>
    </source>
</reference>
<dbReference type="EMBL" id="JASFZW010000005">
    <property type="protein sequence ID" value="KAK2078216.1"/>
    <property type="molecule type" value="Genomic_DNA"/>
</dbReference>
<evidence type="ECO:0000256" key="1">
    <source>
        <dbReference type="ARBA" id="ARBA00008372"/>
    </source>
</evidence>
<comment type="similarity">
    <text evidence="1">Belongs to the CAF1 family.</text>
</comment>
<dbReference type="InterPro" id="IPR036397">
    <property type="entry name" value="RNaseH_sf"/>
</dbReference>
<proteinExistence type="inferred from homology"/>
<gene>
    <name evidence="2" type="ORF">QBZ16_004084</name>
</gene>
<keyword evidence="3" id="KW-1185">Reference proteome</keyword>
<sequence length="479" mass="52951">MEVKRASKTRQLTRVGALLQVTRSDFAQALPVVRQALADATFVAIDCEMTGLFDHNSRPWVLDDLDTRYHDIADSAKKFGLLQFGLSAFSPSPLALGWVARTFNFYLFPAVTDGHYRRFLCEASSIQFLSDCGFDFTKCFKEGVRYMPADVRDARLRRLEEESEEAPRDRPPIVVKTDSDLKFLEAFKAESPDEAPLLLASTNSFQRALQHQELRKDQPPGFYVQVVKDETGFNKLKLIKGDAGAAAAARVEAKEAAAAAIWDAAAFTSVLEAVRESNVPVVGHNAFFDLAYTLESLVAPLPPSWEAFKALTNDWLPGGFWDTKYLARRVQDLDSEAIAETGLGQLYRCLEARALGAGPGAELPALASVDHALGYTRYNAENTERFCHEAGYDAFMTGACFIRLAQLLGRLERPSDTTEVGADGVLEAVAPYRGRLNVTRSDYAYAFLEGPDPEPARDNLLWLSGLPSEPSMSHTDISR</sequence>
<dbReference type="InterPro" id="IPR006941">
    <property type="entry name" value="RNase_CAF1"/>
</dbReference>
<dbReference type="PANTHER" id="PTHR15092:SF47">
    <property type="entry name" value="POLY(A)-SPECIFIC EXORIBONUCLEASE PARN"/>
    <property type="match status" value="1"/>
</dbReference>
<dbReference type="Pfam" id="PF04857">
    <property type="entry name" value="CAF1"/>
    <property type="match status" value="1"/>
</dbReference>
<organism evidence="2 3">
    <name type="scientific">Prototheca wickerhamii</name>
    <dbReference type="NCBI Taxonomy" id="3111"/>
    <lineage>
        <taxon>Eukaryota</taxon>
        <taxon>Viridiplantae</taxon>
        <taxon>Chlorophyta</taxon>
        <taxon>core chlorophytes</taxon>
        <taxon>Trebouxiophyceae</taxon>
        <taxon>Chlorellales</taxon>
        <taxon>Chlorellaceae</taxon>
        <taxon>Prototheca</taxon>
    </lineage>
</organism>
<dbReference type="InterPro" id="IPR051181">
    <property type="entry name" value="CAF1_poly(A)_ribonucleases"/>
</dbReference>
<dbReference type="AlphaFoldDB" id="A0AAD9IGW2"/>
<dbReference type="GO" id="GO:0003723">
    <property type="term" value="F:RNA binding"/>
    <property type="evidence" value="ECO:0007669"/>
    <property type="project" value="TreeGrafter"/>
</dbReference>
<name>A0AAD9IGW2_PROWI</name>